<accession>A0A0X3PBV7</accession>
<feature type="compositionally biased region" description="Gly residues" evidence="3">
    <location>
        <begin position="988"/>
        <end position="998"/>
    </location>
</feature>
<dbReference type="InterPro" id="IPR006569">
    <property type="entry name" value="CID_dom"/>
</dbReference>
<dbReference type="AlphaFoldDB" id="A0A0X3PBV7"/>
<dbReference type="Pfam" id="PF04818">
    <property type="entry name" value="CID"/>
    <property type="match status" value="1"/>
</dbReference>
<feature type="region of interest" description="Disordered" evidence="3">
    <location>
        <begin position="1"/>
        <end position="25"/>
    </location>
</feature>
<dbReference type="GO" id="GO:0003723">
    <property type="term" value="F:RNA binding"/>
    <property type="evidence" value="ECO:0007669"/>
    <property type="project" value="UniProtKB-UniRule"/>
</dbReference>
<feature type="compositionally biased region" description="Basic and acidic residues" evidence="3">
    <location>
        <begin position="1026"/>
        <end position="1047"/>
    </location>
</feature>
<dbReference type="GO" id="GO:0005634">
    <property type="term" value="C:nucleus"/>
    <property type="evidence" value="ECO:0007669"/>
    <property type="project" value="TreeGrafter"/>
</dbReference>
<feature type="compositionally biased region" description="Basic and acidic residues" evidence="3">
    <location>
        <begin position="582"/>
        <end position="599"/>
    </location>
</feature>
<evidence type="ECO:0000313" key="7">
    <source>
        <dbReference type="EMBL" id="JAP45592.1"/>
    </source>
</evidence>
<feature type="region of interest" description="Disordered" evidence="3">
    <location>
        <begin position="881"/>
        <end position="916"/>
    </location>
</feature>
<dbReference type="Gene3D" id="1.25.40.90">
    <property type="match status" value="1"/>
</dbReference>
<dbReference type="GO" id="GO:0006396">
    <property type="term" value="P:RNA processing"/>
    <property type="evidence" value="ECO:0007669"/>
    <property type="project" value="InterPro"/>
</dbReference>
<dbReference type="PROSITE" id="PS51391">
    <property type="entry name" value="CID"/>
    <property type="match status" value="1"/>
</dbReference>
<dbReference type="InterPro" id="IPR035009">
    <property type="entry name" value="SR140_RRM"/>
</dbReference>
<dbReference type="InterPro" id="IPR013170">
    <property type="entry name" value="mRNA_splic_Cwf21_dom"/>
</dbReference>
<dbReference type="SUPFAM" id="SSF54928">
    <property type="entry name" value="RNA-binding domain, RBD"/>
    <property type="match status" value="1"/>
</dbReference>
<dbReference type="PANTHER" id="PTHR23140">
    <property type="entry name" value="RNA PROCESSING PROTEIN LD23810P"/>
    <property type="match status" value="1"/>
</dbReference>
<feature type="compositionally biased region" description="Basic and acidic residues" evidence="3">
    <location>
        <begin position="159"/>
        <end position="168"/>
    </location>
</feature>
<name>A0A0X3PBV7_SCHSO</name>
<dbReference type="Gene3D" id="1.10.10.790">
    <property type="entry name" value="Surp module"/>
    <property type="match status" value="1"/>
</dbReference>
<keyword evidence="1 2" id="KW-0694">RNA-binding</keyword>
<protein>
    <submittedName>
        <fullName evidence="7">U2 snRNP-associated SURP motif-containing protein</fullName>
    </submittedName>
</protein>
<dbReference type="CDD" id="cd12223">
    <property type="entry name" value="RRM_SR140"/>
    <property type="match status" value="1"/>
</dbReference>
<evidence type="ECO:0000256" key="1">
    <source>
        <dbReference type="ARBA" id="ARBA00022884"/>
    </source>
</evidence>
<dbReference type="InterPro" id="IPR047488">
    <property type="entry name" value="SR140_cwf21"/>
</dbReference>
<dbReference type="InterPro" id="IPR008942">
    <property type="entry name" value="ENTH_VHS"/>
</dbReference>
<dbReference type="InterPro" id="IPR035979">
    <property type="entry name" value="RBD_domain_sf"/>
</dbReference>
<feature type="region of interest" description="Disordered" evidence="3">
    <location>
        <begin position="963"/>
        <end position="1160"/>
    </location>
</feature>
<feature type="domain" description="SURP motif" evidence="5">
    <location>
        <begin position="392"/>
        <end position="435"/>
    </location>
</feature>
<evidence type="ECO:0000259" key="5">
    <source>
        <dbReference type="PROSITE" id="PS50128"/>
    </source>
</evidence>
<dbReference type="Pfam" id="PF01805">
    <property type="entry name" value="Surp"/>
    <property type="match status" value="1"/>
</dbReference>
<dbReference type="Gene3D" id="6.10.140.420">
    <property type="match status" value="1"/>
</dbReference>
<dbReference type="InterPro" id="IPR000504">
    <property type="entry name" value="RRM_dom"/>
</dbReference>
<evidence type="ECO:0000259" key="6">
    <source>
        <dbReference type="PROSITE" id="PS51391"/>
    </source>
</evidence>
<feature type="domain" description="CID" evidence="6">
    <location>
        <begin position="526"/>
        <end position="700"/>
    </location>
</feature>
<evidence type="ECO:0000256" key="3">
    <source>
        <dbReference type="SAM" id="MobiDB-lite"/>
    </source>
</evidence>
<reference evidence="7" key="1">
    <citation type="submission" date="2016-01" db="EMBL/GenBank/DDBJ databases">
        <title>Reference transcriptome for the parasite Schistocephalus solidus: insights into the molecular evolution of parasitism.</title>
        <authorList>
            <person name="Hebert F.O."/>
            <person name="Grambauer S."/>
            <person name="Barber I."/>
            <person name="Landry C.R."/>
            <person name="Aubin-Horth N."/>
        </authorList>
    </citation>
    <scope>NUCLEOTIDE SEQUENCE</scope>
</reference>
<dbReference type="SUPFAM" id="SSF109905">
    <property type="entry name" value="Surp module (SWAP domain)"/>
    <property type="match status" value="1"/>
</dbReference>
<dbReference type="PROSITE" id="PS50102">
    <property type="entry name" value="RRM"/>
    <property type="match status" value="1"/>
</dbReference>
<feature type="compositionally biased region" description="Low complexity" evidence="3">
    <location>
        <begin position="896"/>
        <end position="913"/>
    </location>
</feature>
<evidence type="ECO:0000256" key="2">
    <source>
        <dbReference type="PROSITE-ProRule" id="PRU00176"/>
    </source>
</evidence>
<feature type="compositionally biased region" description="Basic residues" evidence="3">
    <location>
        <begin position="1133"/>
        <end position="1150"/>
    </location>
</feature>
<feature type="compositionally biased region" description="Low complexity" evidence="3">
    <location>
        <begin position="1151"/>
        <end position="1160"/>
    </location>
</feature>
<dbReference type="SMART" id="SM01115">
    <property type="entry name" value="cwf21"/>
    <property type="match status" value="1"/>
</dbReference>
<feature type="domain" description="RRM" evidence="4">
    <location>
        <begin position="204"/>
        <end position="285"/>
    </location>
</feature>
<dbReference type="SMART" id="SM00648">
    <property type="entry name" value="SWAP"/>
    <property type="match status" value="1"/>
</dbReference>
<dbReference type="InterPro" id="IPR000061">
    <property type="entry name" value="Surp"/>
</dbReference>
<proteinExistence type="predicted"/>
<feature type="region of interest" description="Disordered" evidence="3">
    <location>
        <begin position="579"/>
        <end position="601"/>
    </location>
</feature>
<sequence>MSRSKTKGFSILPLNSSKNTAKKVDKDEEAKTAEVLQAFVETFEQPSKVDRTWVKGGVVNPGNEEAKIDSSGPVLYKPTQKFGDKTSRTLETGLVEPKTEGVKKPVLGKKPGQVKKKSNLELFKEELKVIQEQRQQRHQSRASANTANASRDLPSSRGRPSDSHLSDHDFEDSLMDPSFGRRGISDRMRDLDYPYDYDVDRTTTNLFLGNLCPQMTEQQLCEVFGRYGPLASVKIMWPRTEEQRAVARNCGFVAFMNRVDSERAMERLRGKELLGYEMKLGWGKNVPIPAYPVYIPPPLLELIKPPSQSGLPFNAQPREWLKSVRSALKERAKLVTESVTEGNSNSSVPPIPPAVDRTPFNIHTMSKDALDKTLSQAIVKVVVPTDRSLLAVIHRMVEFVVREGPQFEAAIMHREEKNPQFRFLFDFQTPEHLYYRWKLWSVLHGESLTKWSPDEFRMFEGGPLWRPPPMNFFTNGMPDYLVEEDDYPYAANYVPQPCSHRISEEALYTEERLDSDSAANCRRTGLTEAQRNRLTSWINDLEPSKSQLGELMLWCLEHAESANDIADLIAASLRPVPQGESAAKDGKEKAEEKSEDHQGTKTIRPATTVSALIARLFLLSDILYNSCAKVPNASFFRKCFELRLPEIFVNIGDFYRELDSKMKSEQLKQKVMLCFRAWEEWTIYSNEFLIQLQNIFLGLLNNVSALPLDARPSNAVFVQLNKDDNVFEEDELAGVPLDQTNTPSRSAVAVASNVESIDGAPLVQYDGDPLDVDGSPLGSDKNEDYEGVPLNAMTHSPPTKSAQVETSAEPLPLFIRSKWESVDPSSAAEEAVTSTRWEIFAGAAESDVSKPCNLTEEDVDGKPLDEFGAVGLGLVAYDDDDALSPAAPSPPPPPSASHSVSSASAAKSSSSISESRRALLREIEVKVVKYQDELEASRKSGDSSVTDEAIATQVQRYRDRLLDRLETDDAAGFTADRSPSTKKSKSSSGGGGGGGGTSKGRSSSNRGDSAAGSTSSSKRHKHKSSREHASQRDRSPPRSLRDRDQRLPPRRRSSSSDDDDDTDPDHSVPPSSKRPRPANWTEGGGGSSPGEEIEEGEASDDDSFSAHSSSIRRGRHRESGEPRSSCKSPASNRRSRRSRSRTPSPTHRRSSGVSSSSRRK</sequence>
<dbReference type="EMBL" id="GEEE01017633">
    <property type="protein sequence ID" value="JAP45592.1"/>
    <property type="molecule type" value="Transcribed_RNA"/>
</dbReference>
<dbReference type="CDD" id="cd21370">
    <property type="entry name" value="cwf21_SR140"/>
    <property type="match status" value="1"/>
</dbReference>
<dbReference type="Pfam" id="PF00076">
    <property type="entry name" value="RRM_1"/>
    <property type="match status" value="1"/>
</dbReference>
<dbReference type="PANTHER" id="PTHR23140:SF0">
    <property type="entry name" value="U2 SNRNP-ASSOCIATED SURP MOTIF-CONTAINING PROTEIN"/>
    <property type="match status" value="1"/>
</dbReference>
<dbReference type="InterPro" id="IPR035967">
    <property type="entry name" value="SWAP/Surp_sf"/>
</dbReference>
<dbReference type="InterPro" id="IPR012677">
    <property type="entry name" value="Nucleotide-bd_a/b_plait_sf"/>
</dbReference>
<organism evidence="7">
    <name type="scientific">Schistocephalus solidus</name>
    <name type="common">Tapeworm</name>
    <dbReference type="NCBI Taxonomy" id="70667"/>
    <lineage>
        <taxon>Eukaryota</taxon>
        <taxon>Metazoa</taxon>
        <taxon>Spiralia</taxon>
        <taxon>Lophotrochozoa</taxon>
        <taxon>Platyhelminthes</taxon>
        <taxon>Cestoda</taxon>
        <taxon>Eucestoda</taxon>
        <taxon>Diphyllobothriidea</taxon>
        <taxon>Diphyllobothriidae</taxon>
        <taxon>Schistocephalus</taxon>
    </lineage>
</organism>
<dbReference type="Gene3D" id="3.30.70.330">
    <property type="match status" value="1"/>
</dbReference>
<dbReference type="SMART" id="SM00582">
    <property type="entry name" value="RPR"/>
    <property type="match status" value="1"/>
</dbReference>
<dbReference type="PROSITE" id="PS50128">
    <property type="entry name" value="SURP"/>
    <property type="match status" value="1"/>
</dbReference>
<dbReference type="SMART" id="SM00360">
    <property type="entry name" value="RRM"/>
    <property type="match status" value="1"/>
</dbReference>
<feature type="region of interest" description="Disordered" evidence="3">
    <location>
        <begin position="87"/>
        <end position="113"/>
    </location>
</feature>
<dbReference type="InterPro" id="IPR051485">
    <property type="entry name" value="SR-CTD_assoc_factor"/>
</dbReference>
<feature type="region of interest" description="Disordered" evidence="3">
    <location>
        <begin position="131"/>
        <end position="181"/>
    </location>
</feature>
<evidence type="ECO:0000259" key="4">
    <source>
        <dbReference type="PROSITE" id="PS50102"/>
    </source>
</evidence>
<feature type="compositionally biased region" description="Low complexity" evidence="3">
    <location>
        <begin position="141"/>
        <end position="151"/>
    </location>
</feature>
<feature type="compositionally biased region" description="Acidic residues" evidence="3">
    <location>
        <begin position="1091"/>
        <end position="1103"/>
    </location>
</feature>
<dbReference type="Pfam" id="PF08312">
    <property type="entry name" value="cwf21"/>
    <property type="match status" value="1"/>
</dbReference>
<gene>
    <name evidence="7" type="primary">SR140</name>
    <name evidence="7" type="ORF">TR151191</name>
</gene>